<sequence length="86" mass="9371">MGPDPNACSTGYDNFSCDHGLGTGMETHTALADTIYTHDERRLLADLFLPSEVRRQDKGVTWRQTARLPDSASPAPGVRRATLARG</sequence>
<comment type="caution">
    <text evidence="2">The sequence shown here is derived from an EMBL/GenBank/DDBJ whole genome shotgun (WGS) entry which is preliminary data.</text>
</comment>
<evidence type="ECO:0000313" key="2">
    <source>
        <dbReference type="EMBL" id="GHI50186.1"/>
    </source>
</evidence>
<organism evidence="2 3">
    <name type="scientific">Streptomyces rubradiris</name>
    <name type="common">Streptomyces achromogenes subsp. rubradiris</name>
    <dbReference type="NCBI Taxonomy" id="285531"/>
    <lineage>
        <taxon>Bacteria</taxon>
        <taxon>Bacillati</taxon>
        <taxon>Actinomycetota</taxon>
        <taxon>Actinomycetes</taxon>
        <taxon>Kitasatosporales</taxon>
        <taxon>Streptomycetaceae</taxon>
        <taxon>Streptomyces</taxon>
    </lineage>
</organism>
<proteinExistence type="predicted"/>
<accession>A0ABQ3R2V7</accession>
<dbReference type="EMBL" id="BNEA01000001">
    <property type="protein sequence ID" value="GHI50186.1"/>
    <property type="molecule type" value="Genomic_DNA"/>
</dbReference>
<dbReference type="Proteomes" id="UP000646738">
    <property type="component" value="Unassembled WGS sequence"/>
</dbReference>
<reference evidence="3" key="1">
    <citation type="submission" date="2023-07" db="EMBL/GenBank/DDBJ databases">
        <title>Whole genome shotgun sequence of Streptomyces achromogenes subsp. rubradiris NBRC 14000.</title>
        <authorList>
            <person name="Komaki H."/>
            <person name="Tamura T."/>
        </authorList>
    </citation>
    <scope>NUCLEOTIDE SEQUENCE [LARGE SCALE GENOMIC DNA]</scope>
    <source>
        <strain evidence="3">NBRC 14000</strain>
    </source>
</reference>
<gene>
    <name evidence="2" type="ORF">Srubr_00320</name>
</gene>
<evidence type="ECO:0000313" key="3">
    <source>
        <dbReference type="Proteomes" id="UP000646738"/>
    </source>
</evidence>
<name>A0ABQ3R2V7_STRRR</name>
<evidence type="ECO:0000256" key="1">
    <source>
        <dbReference type="SAM" id="MobiDB-lite"/>
    </source>
</evidence>
<keyword evidence="3" id="KW-1185">Reference proteome</keyword>
<protein>
    <submittedName>
        <fullName evidence="2">Uncharacterized protein</fullName>
    </submittedName>
</protein>
<feature type="region of interest" description="Disordered" evidence="1">
    <location>
        <begin position="59"/>
        <end position="86"/>
    </location>
</feature>
<dbReference type="RefSeq" id="WP_373313387.1">
    <property type="nucleotide sequence ID" value="NZ_BNCB01000003.1"/>
</dbReference>